<evidence type="ECO:0000256" key="4">
    <source>
        <dbReference type="ARBA" id="ARBA00048493"/>
    </source>
</evidence>
<dbReference type="Gene3D" id="3.90.550.10">
    <property type="entry name" value="Spore Coat Polysaccharide Biosynthesis Protein SpsA, Chain A"/>
    <property type="match status" value="1"/>
</dbReference>
<name>A0A6J6SAM0_9ZZZZ</name>
<dbReference type="PANTHER" id="PTHR43584">
    <property type="entry name" value="NUCLEOTIDYL TRANSFERASE"/>
    <property type="match status" value="1"/>
</dbReference>
<keyword evidence="2" id="KW-0808">Transferase</keyword>
<gene>
    <name evidence="6" type="ORF">UFOPK2766_00372</name>
</gene>
<dbReference type="EMBL" id="CAEZYU010000010">
    <property type="protein sequence ID" value="CAB4731904.1"/>
    <property type="molecule type" value="Genomic_DNA"/>
</dbReference>
<dbReference type="CDD" id="cd02540">
    <property type="entry name" value="GT2_GlmU_N_bac"/>
    <property type="match status" value="1"/>
</dbReference>
<dbReference type="InterPro" id="IPR025877">
    <property type="entry name" value="MobA-like_NTP_Trfase"/>
</dbReference>
<evidence type="ECO:0000259" key="5">
    <source>
        <dbReference type="Pfam" id="PF12804"/>
    </source>
</evidence>
<dbReference type="GO" id="GO:0003977">
    <property type="term" value="F:UDP-N-acetylglucosamine diphosphorylase activity"/>
    <property type="evidence" value="ECO:0007669"/>
    <property type="project" value="UniProtKB-EC"/>
</dbReference>
<proteinExistence type="predicted"/>
<organism evidence="6">
    <name type="scientific">freshwater metagenome</name>
    <dbReference type="NCBI Taxonomy" id="449393"/>
    <lineage>
        <taxon>unclassified sequences</taxon>
        <taxon>metagenomes</taxon>
        <taxon>ecological metagenomes</taxon>
    </lineage>
</organism>
<comment type="catalytic activity">
    <reaction evidence="4">
        <text>N-acetyl-alpha-D-glucosamine 1-phosphate + UTP + H(+) = UDP-N-acetyl-alpha-D-glucosamine + diphosphate</text>
        <dbReference type="Rhea" id="RHEA:13509"/>
        <dbReference type="ChEBI" id="CHEBI:15378"/>
        <dbReference type="ChEBI" id="CHEBI:33019"/>
        <dbReference type="ChEBI" id="CHEBI:46398"/>
        <dbReference type="ChEBI" id="CHEBI:57705"/>
        <dbReference type="ChEBI" id="CHEBI:57776"/>
        <dbReference type="EC" id="2.7.7.23"/>
    </reaction>
</comment>
<accession>A0A6J6SAM0</accession>
<dbReference type="EC" id="2.7.7.23" evidence="1"/>
<dbReference type="Pfam" id="PF12804">
    <property type="entry name" value="NTP_transf_3"/>
    <property type="match status" value="1"/>
</dbReference>
<reference evidence="6" key="1">
    <citation type="submission" date="2020-05" db="EMBL/GenBank/DDBJ databases">
        <authorList>
            <person name="Chiriac C."/>
            <person name="Salcher M."/>
            <person name="Ghai R."/>
            <person name="Kavagutti S V."/>
        </authorList>
    </citation>
    <scope>NUCLEOTIDE SEQUENCE</scope>
</reference>
<protein>
    <recommendedName>
        <fullName evidence="1">UDP-N-acetylglucosamine diphosphorylase</fullName>
        <ecNumber evidence="1">2.7.7.23</ecNumber>
    </recommendedName>
</protein>
<dbReference type="AlphaFoldDB" id="A0A6J6SAM0"/>
<feature type="domain" description="MobA-like NTP transferase" evidence="5">
    <location>
        <begin position="17"/>
        <end position="149"/>
    </location>
</feature>
<evidence type="ECO:0000256" key="3">
    <source>
        <dbReference type="ARBA" id="ARBA00022695"/>
    </source>
</evidence>
<dbReference type="InterPro" id="IPR029044">
    <property type="entry name" value="Nucleotide-diphossugar_trans"/>
</dbReference>
<evidence type="ECO:0000256" key="1">
    <source>
        <dbReference type="ARBA" id="ARBA00012457"/>
    </source>
</evidence>
<dbReference type="PANTHER" id="PTHR43584:SF3">
    <property type="entry name" value="BIFUNCTIONAL PROTEIN GLMU"/>
    <property type="match status" value="1"/>
</dbReference>
<evidence type="ECO:0000313" key="6">
    <source>
        <dbReference type="EMBL" id="CAB4731904.1"/>
    </source>
</evidence>
<dbReference type="SUPFAM" id="SSF53448">
    <property type="entry name" value="Nucleotide-diphospho-sugar transferases"/>
    <property type="match status" value="1"/>
</dbReference>
<evidence type="ECO:0000256" key="2">
    <source>
        <dbReference type="ARBA" id="ARBA00022679"/>
    </source>
</evidence>
<dbReference type="InterPro" id="IPR050065">
    <property type="entry name" value="GlmU-like"/>
</dbReference>
<sequence>MSSSAAVSPLPLPPLSAIILAAGEGSRMRSERPKPLHRLCGRPMLMYVLDSLAEARPQVAVIVVGHKGDWVTKKVQEHAQNIAVEFVEQQVQRGTGDATQVGLVGLEDDSEEEDVLVLPGDAPLLRPGTIAQLVEQHRSSGAAATMLSAVIDDPTGYGRVLRGKDDRVARIVEQRDATEEELLVQEVNTSIYVFRRSLLAPALRRIEPDNSQGEYYLTDVVGVLNSAGHRVEAVVVADAAEVQGINDRAQLAAAEAELRRRTNEGLLRSGVTMVDPSAVYVDTTVFVGTDVTLFPGVILQGSTVIGSGSEIGPNTRLVDTVVGDGSLVQASTAVNALIGDRCVVGPYASLGPGDQLASDSVTGPFYNGSSEL</sequence>
<dbReference type="Gene3D" id="2.160.10.10">
    <property type="entry name" value="Hexapeptide repeat proteins"/>
    <property type="match status" value="1"/>
</dbReference>
<keyword evidence="3" id="KW-0548">Nucleotidyltransferase</keyword>